<organism evidence="1 2">
    <name type="scientific">Bacillus phage BCASJ1c</name>
    <dbReference type="NCBI Taxonomy" id="294382"/>
    <lineage>
        <taxon>Viruses</taxon>
        <taxon>Duplodnaviria</taxon>
        <taxon>Heunggongvirae</taxon>
        <taxon>Uroviricota</taxon>
        <taxon>Caudoviricetes</taxon>
        <taxon>Jarrellvirus</taxon>
        <taxon>Jarrellvirus BCAJ1</taxon>
    </lineage>
</organism>
<name>Q5YA85_9CAUD</name>
<gene>
    <name evidence="1" type="primary">25</name>
</gene>
<evidence type="ECO:0000313" key="2">
    <source>
        <dbReference type="Proteomes" id="UP000001585"/>
    </source>
</evidence>
<dbReference type="RefSeq" id="YP_164403.1">
    <property type="nucleotide sequence ID" value="NC_006557.1"/>
</dbReference>
<keyword evidence="2" id="KW-1185">Reference proteome</keyword>
<dbReference type="OrthoDB" id="29210at10239"/>
<dbReference type="KEGG" id="vg:3197309"/>
<accession>Q5YA85</accession>
<protein>
    <submittedName>
        <fullName evidence="1">25</fullName>
    </submittedName>
</protein>
<proteinExistence type="predicted"/>
<evidence type="ECO:0000313" key="1">
    <source>
        <dbReference type="EMBL" id="AAU85072.1"/>
    </source>
</evidence>
<dbReference type="EMBL" id="AY616446">
    <property type="protein sequence ID" value="AAU85072.1"/>
    <property type="molecule type" value="Genomic_DNA"/>
</dbReference>
<sequence>MDYNVFFAEVAQWVNDCNQMAVKYGMQGEEFWTWVTSSMAELSNKYNNAPLVKKQMSMMFDWLHEIYQNGNRK</sequence>
<dbReference type="Proteomes" id="UP000001585">
    <property type="component" value="Segment"/>
</dbReference>
<reference evidence="1 2" key="1">
    <citation type="journal article" date="2004" name="Extremophiles">
        <title>The Genome of BCJA1, a Bacteriophage Active Against the Alkaliphilic Bacterium, Bacillus clarkii.</title>
        <authorList>
            <person name="Kropinski A.M."/>
            <person name="Hayward M."/>
            <person name="Agnew D."/>
            <person name="Jarrell K.F."/>
        </authorList>
    </citation>
    <scope>NUCLEOTIDE SEQUENCE [LARGE SCALE GENOMIC DNA]</scope>
</reference>